<evidence type="ECO:0000313" key="3">
    <source>
        <dbReference type="Proteomes" id="UP000007800"/>
    </source>
</evidence>
<dbReference type="Proteomes" id="UP000007800">
    <property type="component" value="Unassembled WGS sequence"/>
</dbReference>
<dbReference type="GeneID" id="9049952"/>
<gene>
    <name evidence="2" type="ORF">Pmar_PMAR017068</name>
</gene>
<accession>C5LSG9</accession>
<sequence length="485" mass="52732">MILDNNNNNNNNNNDSNNNNNNNNNDNNKNDNNNNNNNNNKSSDSSNGVKSSSRTSPPSPSYLVCSILHGVSKQKAEGQIFQLPPILRPPAVATPGKVDGDCAPYASLVVPSFARHPQRGSNLNDNLRIYENGTFDFEGTDKASGVSGTACVPICYPSGEQQKTVCAVSKHQREAPLSQPVQCSSAVHAFKTIDGLVVLSGTVEAPPEPTIVGTIPDSGMRPRETVNMLIHAAGVCARIQPDGSVRVVHGNGGRVSLDGVRFIAADCDADEYPLLGNNRQKLTAVVLRRSKMVVLSGKAKADGATVHSSEESNTSTLIGVLPPEVPPPRRLILQPVLSSVCVAVTTAGDVLTTRVVWPYPYGADNVNTQSVPVPRAAKSAPPPRMPGLNGNFRKLMDDQDLFQCMYSMPAEHREYLFNKVKENLEILVFTEATGHQAKDYVRFLKNRERMKRNQTVQRQHERRKRESPMSTPSPSPTPSLSPTWV</sequence>
<dbReference type="OMA" id="PDSNDME"/>
<keyword evidence="3" id="KW-1185">Reference proteome</keyword>
<dbReference type="RefSeq" id="XP_002767492.1">
    <property type="nucleotide sequence ID" value="XM_002767446.1"/>
</dbReference>
<proteinExistence type="predicted"/>
<organism evidence="3">
    <name type="scientific">Perkinsus marinus (strain ATCC 50983 / TXsc)</name>
    <dbReference type="NCBI Taxonomy" id="423536"/>
    <lineage>
        <taxon>Eukaryota</taxon>
        <taxon>Sar</taxon>
        <taxon>Alveolata</taxon>
        <taxon>Perkinsozoa</taxon>
        <taxon>Perkinsea</taxon>
        <taxon>Perkinsida</taxon>
        <taxon>Perkinsidae</taxon>
        <taxon>Perkinsus</taxon>
    </lineage>
</organism>
<protein>
    <submittedName>
        <fullName evidence="2">Uncharacterized protein</fullName>
    </submittedName>
</protein>
<name>C5LSG9_PERM5</name>
<dbReference type="InParanoid" id="C5LSG9"/>
<reference evidence="2 3" key="1">
    <citation type="submission" date="2008-07" db="EMBL/GenBank/DDBJ databases">
        <authorList>
            <person name="El-Sayed N."/>
            <person name="Caler E."/>
            <person name="Inman J."/>
            <person name="Amedeo P."/>
            <person name="Hass B."/>
            <person name="Wortman J."/>
        </authorList>
    </citation>
    <scope>NUCLEOTIDE SEQUENCE [LARGE SCALE GENOMIC DNA]</scope>
    <source>
        <strain evidence="3">ATCC 50983 / TXsc</strain>
    </source>
</reference>
<feature type="region of interest" description="Disordered" evidence="1">
    <location>
        <begin position="1"/>
        <end position="60"/>
    </location>
</feature>
<feature type="compositionally biased region" description="Low complexity" evidence="1">
    <location>
        <begin position="1"/>
        <end position="56"/>
    </location>
</feature>
<feature type="region of interest" description="Disordered" evidence="1">
    <location>
        <begin position="446"/>
        <end position="485"/>
    </location>
</feature>
<dbReference type="PANTHER" id="PTHR36911:SF3">
    <property type="entry name" value="GATA ZINC FINGER DOMAIN-CONTAINING PROTEIN 4-RELATED"/>
    <property type="match status" value="1"/>
</dbReference>
<dbReference type="EMBL" id="GG685191">
    <property type="protein sequence ID" value="EER00210.1"/>
    <property type="molecule type" value="Genomic_DNA"/>
</dbReference>
<evidence type="ECO:0000313" key="2">
    <source>
        <dbReference type="EMBL" id="EER00210.1"/>
    </source>
</evidence>
<dbReference type="PANTHER" id="PTHR36911">
    <property type="entry name" value="LIM ZINC-BINDING DOMAIN-CONTAINING PROTEIN-RELATED"/>
    <property type="match status" value="1"/>
</dbReference>
<dbReference type="AlphaFoldDB" id="C5LSG9"/>
<evidence type="ECO:0000256" key="1">
    <source>
        <dbReference type="SAM" id="MobiDB-lite"/>
    </source>
</evidence>